<dbReference type="InterPro" id="IPR005368">
    <property type="entry name" value="UPF0175"/>
</dbReference>
<reference evidence="1 2" key="1">
    <citation type="submission" date="2023-09" db="EMBL/GenBank/DDBJ databases">
        <title>Pyrofollis japonicus gen. nov. sp. nov., a novel member of the family Pyrodictiaceae isolated from the Iheya North hydrothermal field.</title>
        <authorList>
            <person name="Miyazaki U."/>
            <person name="Sanari M."/>
            <person name="Tame A."/>
            <person name="Kitajima M."/>
            <person name="Okamoto A."/>
            <person name="Sawayama S."/>
            <person name="Miyazaki J."/>
            <person name="Takai K."/>
            <person name="Nakagawa S."/>
        </authorList>
    </citation>
    <scope>NUCLEOTIDE SEQUENCE [LARGE SCALE GENOMIC DNA]</scope>
    <source>
        <strain evidence="1 2">AV2</strain>
    </source>
</reference>
<dbReference type="Pfam" id="PF03683">
    <property type="entry name" value="UPF0175"/>
    <property type="match status" value="1"/>
</dbReference>
<name>A0ABM8IY20_9CREN</name>
<evidence type="ECO:0000313" key="1">
    <source>
        <dbReference type="EMBL" id="BES81063.1"/>
    </source>
</evidence>
<organism evidence="1 2">
    <name type="scientific">Pyrodictium abyssi</name>
    <dbReference type="NCBI Taxonomy" id="54256"/>
    <lineage>
        <taxon>Archaea</taxon>
        <taxon>Thermoproteota</taxon>
        <taxon>Thermoprotei</taxon>
        <taxon>Desulfurococcales</taxon>
        <taxon>Pyrodictiaceae</taxon>
        <taxon>Pyrodictium</taxon>
    </lineage>
</organism>
<dbReference type="GeneID" id="89288660"/>
<protein>
    <submittedName>
        <fullName evidence="1">Uncharacterized protein</fullName>
    </submittedName>
</protein>
<keyword evidence="2" id="KW-1185">Reference proteome</keyword>
<proteinExistence type="predicted"/>
<dbReference type="RefSeq" id="WP_338251831.1">
    <property type="nucleotide sequence ID" value="NZ_AP028907.1"/>
</dbReference>
<sequence length="100" mass="10674">MHGYAGIALRGARDPGAKRYPRAQRDSLAWFVWAVAVAKKRGALAIVIPEDIVAAAKAPGQEFERVARIELAVALYAHGIPGLGQARRLAGLSKRASSRS</sequence>
<evidence type="ECO:0000313" key="2">
    <source>
        <dbReference type="Proteomes" id="UP001341135"/>
    </source>
</evidence>
<dbReference type="Proteomes" id="UP001341135">
    <property type="component" value="Chromosome"/>
</dbReference>
<dbReference type="EMBL" id="AP028907">
    <property type="protein sequence ID" value="BES81063.1"/>
    <property type="molecule type" value="Genomic_DNA"/>
</dbReference>
<gene>
    <name evidence="1" type="ORF">PABY_06300</name>
</gene>
<accession>A0ABM8IY20</accession>